<accession>A0A066YMU9</accession>
<comment type="caution">
    <text evidence="2">The sequence shown here is derived from an EMBL/GenBank/DDBJ whole genome shotgun (WGS) entry which is preliminary data.</text>
</comment>
<dbReference type="Proteomes" id="UP000027178">
    <property type="component" value="Unassembled WGS sequence"/>
</dbReference>
<dbReference type="HOGENOM" id="CLU_2585059_0_0_11"/>
<evidence type="ECO:0000256" key="1">
    <source>
        <dbReference type="SAM" id="MobiDB-lite"/>
    </source>
</evidence>
<feature type="compositionally biased region" description="Polar residues" evidence="1">
    <location>
        <begin position="67"/>
        <end position="80"/>
    </location>
</feature>
<protein>
    <submittedName>
        <fullName evidence="2">Uncharacterized protein</fullName>
    </submittedName>
</protein>
<keyword evidence="3" id="KW-1185">Reference proteome</keyword>
<evidence type="ECO:0000313" key="3">
    <source>
        <dbReference type="Proteomes" id="UP000027178"/>
    </source>
</evidence>
<dbReference type="EMBL" id="JNBY01000101">
    <property type="protein sequence ID" value="KDN82803.1"/>
    <property type="molecule type" value="Genomic_DNA"/>
</dbReference>
<feature type="region of interest" description="Disordered" evidence="1">
    <location>
        <begin position="1"/>
        <end position="20"/>
    </location>
</feature>
<organism evidence="2 3">
    <name type="scientific">Kitasatospora cheerisanensis KCTC 2395</name>
    <dbReference type="NCBI Taxonomy" id="1348663"/>
    <lineage>
        <taxon>Bacteria</taxon>
        <taxon>Bacillati</taxon>
        <taxon>Actinomycetota</taxon>
        <taxon>Actinomycetes</taxon>
        <taxon>Kitasatosporales</taxon>
        <taxon>Streptomycetaceae</taxon>
        <taxon>Kitasatospora</taxon>
    </lineage>
</organism>
<proteinExistence type="predicted"/>
<sequence>MTADDRTTKPSLRPGHLPVRLRGPADMAEMLPYLLGFFPDDSLSSQCVQDERAAGWQGNGKRPPSRQMPSGSGATQSSCG</sequence>
<gene>
    <name evidence="2" type="ORF">KCH_54070</name>
</gene>
<name>A0A066YMU9_9ACTN</name>
<reference evidence="2 3" key="1">
    <citation type="submission" date="2014-05" db="EMBL/GenBank/DDBJ databases">
        <title>Draft Genome Sequence of Kitasatospora cheerisanensis KCTC 2395.</title>
        <authorList>
            <person name="Nam D.H."/>
        </authorList>
    </citation>
    <scope>NUCLEOTIDE SEQUENCE [LARGE SCALE GENOMIC DNA]</scope>
    <source>
        <strain evidence="2 3">KCTC 2395</strain>
    </source>
</reference>
<dbReference type="AlphaFoldDB" id="A0A066YMU9"/>
<evidence type="ECO:0000313" key="2">
    <source>
        <dbReference type="EMBL" id="KDN82803.1"/>
    </source>
</evidence>
<feature type="region of interest" description="Disordered" evidence="1">
    <location>
        <begin position="46"/>
        <end position="80"/>
    </location>
</feature>